<evidence type="ECO:0000256" key="1">
    <source>
        <dbReference type="ARBA" id="ARBA00005189"/>
    </source>
</evidence>
<keyword evidence="3 5" id="KW-0012">Acyltransferase</keyword>
<name>A0A0K0XZI4_9GAMM</name>
<dbReference type="AlphaFoldDB" id="A0A0K0XZI4"/>
<dbReference type="SMART" id="SM00563">
    <property type="entry name" value="PlsC"/>
    <property type="match status" value="1"/>
</dbReference>
<dbReference type="KEGG" id="wma:WM2015_2689"/>
<keyword evidence="6" id="KW-1185">Reference proteome</keyword>
<accession>A0A0K0XZI4</accession>
<dbReference type="GO" id="GO:0006654">
    <property type="term" value="P:phosphatidic acid biosynthetic process"/>
    <property type="evidence" value="ECO:0007669"/>
    <property type="project" value="TreeGrafter"/>
</dbReference>
<dbReference type="PANTHER" id="PTHR10434:SF9">
    <property type="entry name" value="PHOSPHOLIPID_GLYCEROL ACYLTRANSFERASE DOMAIN-CONTAINING PROTEIN"/>
    <property type="match status" value="1"/>
</dbReference>
<feature type="region of interest" description="Disordered" evidence="4">
    <location>
        <begin position="173"/>
        <end position="194"/>
    </location>
</feature>
<evidence type="ECO:0000256" key="2">
    <source>
        <dbReference type="ARBA" id="ARBA00022679"/>
    </source>
</evidence>
<dbReference type="OrthoDB" id="9796839at2"/>
<dbReference type="Proteomes" id="UP000066624">
    <property type="component" value="Chromosome"/>
</dbReference>
<dbReference type="SUPFAM" id="SSF69593">
    <property type="entry name" value="Glycerol-3-phosphate (1)-acyltransferase"/>
    <property type="match status" value="1"/>
</dbReference>
<evidence type="ECO:0000313" key="5">
    <source>
        <dbReference type="EMBL" id="AKS43047.1"/>
    </source>
</evidence>
<comment type="pathway">
    <text evidence="1">Lipid metabolism.</text>
</comment>
<organism evidence="5 6">
    <name type="scientific">Wenzhouxiangella marina</name>
    <dbReference type="NCBI Taxonomy" id="1579979"/>
    <lineage>
        <taxon>Bacteria</taxon>
        <taxon>Pseudomonadati</taxon>
        <taxon>Pseudomonadota</taxon>
        <taxon>Gammaproteobacteria</taxon>
        <taxon>Chromatiales</taxon>
        <taxon>Wenzhouxiangellaceae</taxon>
        <taxon>Wenzhouxiangella</taxon>
    </lineage>
</organism>
<gene>
    <name evidence="5" type="ORF">WM2015_2689</name>
</gene>
<evidence type="ECO:0000256" key="3">
    <source>
        <dbReference type="ARBA" id="ARBA00023315"/>
    </source>
</evidence>
<dbReference type="CDD" id="cd07988">
    <property type="entry name" value="LPLAT_ABO13168-like"/>
    <property type="match status" value="1"/>
</dbReference>
<dbReference type="RefSeq" id="WP_049726557.1">
    <property type="nucleotide sequence ID" value="NZ_JACHIC010000002.1"/>
</dbReference>
<dbReference type="InterPro" id="IPR002123">
    <property type="entry name" value="Plipid/glycerol_acylTrfase"/>
</dbReference>
<reference evidence="5 6" key="1">
    <citation type="submission" date="2015-07" db="EMBL/GenBank/DDBJ databases">
        <authorList>
            <person name="Noorani M."/>
        </authorList>
    </citation>
    <scope>NUCLEOTIDE SEQUENCE [LARGE SCALE GENOMIC DNA]</scope>
    <source>
        <strain evidence="5 6">KCTC 42284</strain>
    </source>
</reference>
<dbReference type="PANTHER" id="PTHR10434">
    <property type="entry name" value="1-ACYL-SN-GLYCEROL-3-PHOSPHATE ACYLTRANSFERASE"/>
    <property type="match status" value="1"/>
</dbReference>
<keyword evidence="2 5" id="KW-0808">Transferase</keyword>
<dbReference type="EMBL" id="CP012154">
    <property type="protein sequence ID" value="AKS43047.1"/>
    <property type="molecule type" value="Genomic_DNA"/>
</dbReference>
<proteinExistence type="predicted"/>
<dbReference type="GO" id="GO:0003841">
    <property type="term" value="F:1-acylglycerol-3-phosphate O-acyltransferase activity"/>
    <property type="evidence" value="ECO:0007669"/>
    <property type="project" value="TreeGrafter"/>
</dbReference>
<sequence length="194" mass="21946">MRALPRFLLSIFGWTLSVKDPGTGRCVVIFAPHTSNWDFVVGILAAWGIGLKVHWIGKSSLFDSPLGPLFRFWGGIPVDRSQRGGMIEQMAERFAGTDDFILAIAPEGTRSHTDHWKSGFWHIARAAQVPVVMAFIDYRRKQIGLGDSFLPGEDIETDFEQIRAFYADKRGRWREKESTIRPQERQPAKPESSA</sequence>
<feature type="compositionally biased region" description="Basic and acidic residues" evidence="4">
    <location>
        <begin position="173"/>
        <end position="188"/>
    </location>
</feature>
<protein>
    <submittedName>
        <fullName evidence="5">1-acyl-sn-glycerol-3-phosphate acyltransferase</fullName>
    </submittedName>
</protein>
<evidence type="ECO:0000256" key="4">
    <source>
        <dbReference type="SAM" id="MobiDB-lite"/>
    </source>
</evidence>
<evidence type="ECO:0000313" key="6">
    <source>
        <dbReference type="Proteomes" id="UP000066624"/>
    </source>
</evidence>
<dbReference type="Pfam" id="PF01553">
    <property type="entry name" value="Acyltransferase"/>
    <property type="match status" value="1"/>
</dbReference>